<feature type="domain" description="Glycosyltransferase subfamily 4-like N-terminal" evidence="3">
    <location>
        <begin position="17"/>
        <end position="173"/>
    </location>
</feature>
<keyword evidence="1" id="KW-0808">Transferase</keyword>
<dbReference type="InterPro" id="IPR028098">
    <property type="entry name" value="Glyco_trans_4-like_N"/>
</dbReference>
<feature type="domain" description="Glycosyl transferase family 1" evidence="2">
    <location>
        <begin position="195"/>
        <end position="349"/>
    </location>
</feature>
<dbReference type="PANTHER" id="PTHR46401:SF2">
    <property type="entry name" value="GLYCOSYLTRANSFERASE WBBK-RELATED"/>
    <property type="match status" value="1"/>
</dbReference>
<evidence type="ECO:0000313" key="4">
    <source>
        <dbReference type="EMBL" id="OGE42207.1"/>
    </source>
</evidence>
<dbReference type="CDD" id="cd03809">
    <property type="entry name" value="GT4_MtfB-like"/>
    <property type="match status" value="1"/>
</dbReference>
<reference evidence="4 5" key="1">
    <citation type="journal article" date="2016" name="Nat. Commun.">
        <title>Thousands of microbial genomes shed light on interconnected biogeochemical processes in an aquifer system.</title>
        <authorList>
            <person name="Anantharaman K."/>
            <person name="Brown C.T."/>
            <person name="Hug L.A."/>
            <person name="Sharon I."/>
            <person name="Castelle C.J."/>
            <person name="Probst A.J."/>
            <person name="Thomas B.C."/>
            <person name="Singh A."/>
            <person name="Wilkins M.J."/>
            <person name="Karaoz U."/>
            <person name="Brodie E.L."/>
            <person name="Williams K.H."/>
            <person name="Hubbard S.S."/>
            <person name="Banfield J.F."/>
        </authorList>
    </citation>
    <scope>NUCLEOTIDE SEQUENCE [LARGE SCALE GENOMIC DNA]</scope>
</reference>
<evidence type="ECO:0000259" key="3">
    <source>
        <dbReference type="Pfam" id="PF13439"/>
    </source>
</evidence>
<dbReference type="Proteomes" id="UP000178565">
    <property type="component" value="Unassembled WGS sequence"/>
</dbReference>
<gene>
    <name evidence="4" type="ORF">A3B45_04570</name>
</gene>
<accession>A0A1F5KMQ0</accession>
<dbReference type="Gene3D" id="3.40.50.2000">
    <property type="entry name" value="Glycogen Phosphorylase B"/>
    <property type="match status" value="2"/>
</dbReference>
<dbReference type="AlphaFoldDB" id="A0A1F5KMQ0"/>
<dbReference type="PANTHER" id="PTHR46401">
    <property type="entry name" value="GLYCOSYLTRANSFERASE WBBK-RELATED"/>
    <property type="match status" value="1"/>
</dbReference>
<dbReference type="SUPFAM" id="SSF53756">
    <property type="entry name" value="UDP-Glycosyltransferase/glycogen phosphorylase"/>
    <property type="match status" value="1"/>
</dbReference>
<comment type="caution">
    <text evidence="4">The sequence shown here is derived from an EMBL/GenBank/DDBJ whole genome shotgun (WGS) entry which is preliminary data.</text>
</comment>
<evidence type="ECO:0000313" key="5">
    <source>
        <dbReference type="Proteomes" id="UP000178565"/>
    </source>
</evidence>
<sequence length="387" mass="43842">MVIGFDGSRSFASRRTGTENYSYQLLKALAKIDEVNQYIVYLRPDFRQKDIQEFPNNFKFQISNFKFLWTQAGLALQTFKDKLDVLFVPAHTLPVIRKPGLKTVVTVHDLGSEYLSSMHQFKQRLYLSIMQRYQLKTATKIIVVSKATKDDLIKRVGIEPDKIAVIYEGYDKELFKPIKDEALVNSLIHYDLQPKTYYLFVGTVHPRKNLKRLIQAFANLVSKGDTFRAYNLVIVGAKGWLSDEIYQMPKKLGIEEKVKFLGYVPEEDLPALYSGTIALVFPSLFEGFGLPILEAQACGCPVITSNLSAMPEVAGYVRVNRNVAGKGAILVDPYDVEDIVRGIRETLPAGRQVRGIREKLIKAGFGNIKKFSWEKTARETLAILESV</sequence>
<organism evidence="4 5">
    <name type="scientific">Candidatus Daviesbacteria bacterium RIFCSPLOWO2_01_FULL_39_12</name>
    <dbReference type="NCBI Taxonomy" id="1797785"/>
    <lineage>
        <taxon>Bacteria</taxon>
        <taxon>Candidatus Daviesiibacteriota</taxon>
    </lineage>
</organism>
<dbReference type="GO" id="GO:0009103">
    <property type="term" value="P:lipopolysaccharide biosynthetic process"/>
    <property type="evidence" value="ECO:0007669"/>
    <property type="project" value="TreeGrafter"/>
</dbReference>
<proteinExistence type="predicted"/>
<dbReference type="STRING" id="1797785.A3B45_04570"/>
<name>A0A1F5KMQ0_9BACT</name>
<dbReference type="GO" id="GO:0016757">
    <property type="term" value="F:glycosyltransferase activity"/>
    <property type="evidence" value="ECO:0007669"/>
    <property type="project" value="InterPro"/>
</dbReference>
<dbReference type="Pfam" id="PF00534">
    <property type="entry name" value="Glycos_transf_1"/>
    <property type="match status" value="1"/>
</dbReference>
<evidence type="ECO:0000256" key="1">
    <source>
        <dbReference type="ARBA" id="ARBA00022679"/>
    </source>
</evidence>
<dbReference type="Pfam" id="PF13439">
    <property type="entry name" value="Glyco_transf_4"/>
    <property type="match status" value="1"/>
</dbReference>
<dbReference type="FunFam" id="3.40.50.2000:FF:000119">
    <property type="entry name" value="Glycosyl transferase group 1"/>
    <property type="match status" value="1"/>
</dbReference>
<evidence type="ECO:0008006" key="6">
    <source>
        <dbReference type="Google" id="ProtNLM"/>
    </source>
</evidence>
<dbReference type="InterPro" id="IPR001296">
    <property type="entry name" value="Glyco_trans_1"/>
</dbReference>
<evidence type="ECO:0000259" key="2">
    <source>
        <dbReference type="Pfam" id="PF00534"/>
    </source>
</evidence>
<dbReference type="EMBL" id="MFDM01000029">
    <property type="protein sequence ID" value="OGE42207.1"/>
    <property type="molecule type" value="Genomic_DNA"/>
</dbReference>
<protein>
    <recommendedName>
        <fullName evidence="6">Glycosyl transferase family 1</fullName>
    </recommendedName>
</protein>